<reference evidence="2" key="1">
    <citation type="submission" date="2016-09" db="EMBL/GenBank/DDBJ databases">
        <authorList>
            <person name="Koehorst J."/>
        </authorList>
    </citation>
    <scope>NUCLEOTIDE SEQUENCE [LARGE SCALE GENOMIC DNA]</scope>
</reference>
<gene>
    <name evidence="1" type="ORF">PYTT_2217</name>
</gene>
<name>A0A1H6M869_9BACT</name>
<accession>A0A1H6M869</accession>
<evidence type="ECO:0000313" key="1">
    <source>
        <dbReference type="EMBL" id="SEH97467.1"/>
    </source>
</evidence>
<organism evidence="1 2">
    <name type="scientific">Akkermansia glycaniphila</name>
    <dbReference type="NCBI Taxonomy" id="1679444"/>
    <lineage>
        <taxon>Bacteria</taxon>
        <taxon>Pseudomonadati</taxon>
        <taxon>Verrucomicrobiota</taxon>
        <taxon>Verrucomicrobiia</taxon>
        <taxon>Verrucomicrobiales</taxon>
        <taxon>Akkermansiaceae</taxon>
        <taxon>Akkermansia</taxon>
    </lineage>
</organism>
<dbReference type="Proteomes" id="UP000176204">
    <property type="component" value="Chromosome I"/>
</dbReference>
<dbReference type="STRING" id="1679444.PYTT_2217"/>
<dbReference type="EMBL" id="LT629973">
    <property type="protein sequence ID" value="SEH97467.1"/>
    <property type="molecule type" value="Genomic_DNA"/>
</dbReference>
<keyword evidence="2" id="KW-1185">Reference proteome</keyword>
<dbReference type="AlphaFoldDB" id="A0A1H6M869"/>
<dbReference type="KEGG" id="agl:PYTT_2217"/>
<evidence type="ECO:0000313" key="2">
    <source>
        <dbReference type="Proteomes" id="UP000176204"/>
    </source>
</evidence>
<sequence length="138" mass="15622">MGLLLDYAVQKVIRDLVVLYAREINLRRDGRLPASLKRGSVLSGRDNDSKEVWKRREWMTCAEVMLVYGFSRYTVRKIVKDSKEKNIEVQVAILSFHHGTPSQRTRPFILINKRSLDAYLAAHCDAQGGGEARCGGEG</sequence>
<protein>
    <submittedName>
        <fullName evidence="1">Uncharacterized protein</fullName>
    </submittedName>
</protein>
<proteinExistence type="predicted"/>